<reference evidence="3" key="1">
    <citation type="journal article" date="2019" name="Int. J. Syst. Evol. Microbiol.">
        <title>The Global Catalogue of Microorganisms (GCM) 10K type strain sequencing project: providing services to taxonomists for standard genome sequencing and annotation.</title>
        <authorList>
            <consortium name="The Broad Institute Genomics Platform"/>
            <consortium name="The Broad Institute Genome Sequencing Center for Infectious Disease"/>
            <person name="Wu L."/>
            <person name="Ma J."/>
        </authorList>
    </citation>
    <scope>NUCLEOTIDE SEQUENCE [LARGE SCALE GENOMIC DNA]</scope>
    <source>
        <strain evidence="3">JCM 1490</strain>
    </source>
</reference>
<organism evidence="2 3">
    <name type="scientific">Georgenia alba</name>
    <dbReference type="NCBI Taxonomy" id="2233858"/>
    <lineage>
        <taxon>Bacteria</taxon>
        <taxon>Bacillati</taxon>
        <taxon>Actinomycetota</taxon>
        <taxon>Actinomycetes</taxon>
        <taxon>Micrococcales</taxon>
        <taxon>Bogoriellaceae</taxon>
        <taxon>Georgenia</taxon>
    </lineage>
</organism>
<dbReference type="Pfam" id="PF01408">
    <property type="entry name" value="GFO_IDH_MocA"/>
    <property type="match status" value="1"/>
</dbReference>
<dbReference type="Gene3D" id="3.30.360.10">
    <property type="entry name" value="Dihydrodipicolinate Reductase, domain 2"/>
    <property type="match status" value="1"/>
</dbReference>
<keyword evidence="3" id="KW-1185">Reference proteome</keyword>
<dbReference type="EMBL" id="JBHTCQ010000002">
    <property type="protein sequence ID" value="MFC7405804.1"/>
    <property type="molecule type" value="Genomic_DNA"/>
</dbReference>
<dbReference type="PANTHER" id="PTHR43377:SF1">
    <property type="entry name" value="BILIVERDIN REDUCTASE A"/>
    <property type="match status" value="1"/>
</dbReference>
<evidence type="ECO:0000313" key="3">
    <source>
        <dbReference type="Proteomes" id="UP001596455"/>
    </source>
</evidence>
<name>A0ABW2Q8G8_9MICO</name>
<dbReference type="Proteomes" id="UP001596455">
    <property type="component" value="Unassembled WGS sequence"/>
</dbReference>
<feature type="domain" description="Gfo/Idh/MocA-like oxidoreductase N-terminal" evidence="1">
    <location>
        <begin position="7"/>
        <end position="125"/>
    </location>
</feature>
<sequence length="361" mass="37390">MPSRSASVGVVGAGAATQAIHLPTVARFPELQVTAVTDVDQEVAAAVAGRVGATAVPTLADMLTPRAPDVVVICTPNAFHAEQVMAACRAGARAVLCEKPLATSRQEAEAVAEVSRETGVPVVVGTMHAYDPAWQAATRRWAESGASAHTVRIAAHIPPNPSTEDLATEVAGRPAASAGRATSARPTLEERLARLRGGVLGLAIHDLPLARQLLPDASPRVIAVREPAPGGYVILADVGGRHLEVLGGSTRTWLPDWTLEAIADDAALRADFGPSYVHGESAVVELSEASGEAGFTGSRLGPATENGYVRLWRAICDILDGRTAPPVLDTLVADLDLAVQLADRATEVLVSHEAATAEVTA</sequence>
<dbReference type="RefSeq" id="WP_382394571.1">
    <property type="nucleotide sequence ID" value="NZ_JBHTCQ010000002.1"/>
</dbReference>
<comment type="caution">
    <text evidence="2">The sequence shown here is derived from an EMBL/GenBank/DDBJ whole genome shotgun (WGS) entry which is preliminary data.</text>
</comment>
<dbReference type="InterPro" id="IPR051450">
    <property type="entry name" value="Gfo/Idh/MocA_Oxidoreductases"/>
</dbReference>
<evidence type="ECO:0000313" key="2">
    <source>
        <dbReference type="EMBL" id="MFC7405804.1"/>
    </source>
</evidence>
<dbReference type="InterPro" id="IPR000683">
    <property type="entry name" value="Gfo/Idh/MocA-like_OxRdtase_N"/>
</dbReference>
<gene>
    <name evidence="2" type="ORF">ACFQQL_11840</name>
</gene>
<proteinExistence type="predicted"/>
<dbReference type="PANTHER" id="PTHR43377">
    <property type="entry name" value="BILIVERDIN REDUCTASE A"/>
    <property type="match status" value="1"/>
</dbReference>
<dbReference type="InterPro" id="IPR036291">
    <property type="entry name" value="NAD(P)-bd_dom_sf"/>
</dbReference>
<accession>A0ABW2Q8G8</accession>
<dbReference type="Gene3D" id="3.40.50.720">
    <property type="entry name" value="NAD(P)-binding Rossmann-like Domain"/>
    <property type="match status" value="1"/>
</dbReference>
<evidence type="ECO:0000259" key="1">
    <source>
        <dbReference type="Pfam" id="PF01408"/>
    </source>
</evidence>
<protein>
    <submittedName>
        <fullName evidence="2">Gfo/Idh/MocA family protein</fullName>
    </submittedName>
</protein>
<dbReference type="SUPFAM" id="SSF51735">
    <property type="entry name" value="NAD(P)-binding Rossmann-fold domains"/>
    <property type="match status" value="1"/>
</dbReference>